<evidence type="ECO:0000313" key="2">
    <source>
        <dbReference type="Proteomes" id="UP000285569"/>
    </source>
</evidence>
<comment type="caution">
    <text evidence="1">The sequence shown here is derived from an EMBL/GenBank/DDBJ whole genome shotgun (WGS) entry which is preliminary data.</text>
</comment>
<organism evidence="1 2">
    <name type="scientific">Leptospira yasudae</name>
    <dbReference type="NCBI Taxonomy" id="2202201"/>
    <lineage>
        <taxon>Bacteria</taxon>
        <taxon>Pseudomonadati</taxon>
        <taxon>Spirochaetota</taxon>
        <taxon>Spirochaetia</taxon>
        <taxon>Leptospirales</taxon>
        <taxon>Leptospiraceae</taxon>
        <taxon>Leptospira</taxon>
    </lineage>
</organism>
<dbReference type="EMBL" id="QHCR01000002">
    <property type="protein sequence ID" value="RHX81693.1"/>
    <property type="molecule type" value="Genomic_DNA"/>
</dbReference>
<gene>
    <name evidence="1" type="ORF">DLM77_04810</name>
</gene>
<reference evidence="1 2" key="2">
    <citation type="journal article" date="2020" name="Int. J. Syst. Evol. Microbiol.">
        <title>Leptospira yasudae sp. nov. and Leptospira stimsonii sp. nov., two new species of the pathogenic group isolated from environmental sources.</title>
        <authorList>
            <person name="Casanovas-Massana A."/>
            <person name="Hamond C."/>
            <person name="Santos L.A."/>
            <person name="de Oliveira D."/>
            <person name="Hacker K.P."/>
            <person name="Balassiano I."/>
            <person name="Costa F."/>
            <person name="Medeiros M.A."/>
            <person name="Reis M.G."/>
            <person name="Ko A.I."/>
            <person name="Wunder E.A."/>
        </authorList>
    </citation>
    <scope>NUCLEOTIDE SEQUENCE [LARGE SCALE GENOMIC DNA]</scope>
    <source>
        <strain evidence="1 2">B21</strain>
    </source>
</reference>
<name>A0ABX9M6Z8_9LEPT</name>
<evidence type="ECO:0000313" key="1">
    <source>
        <dbReference type="EMBL" id="RHX81693.1"/>
    </source>
</evidence>
<keyword evidence="2" id="KW-1185">Reference proteome</keyword>
<reference evidence="2" key="1">
    <citation type="submission" date="2018-05" db="EMBL/GenBank/DDBJ databases">
        <title>Leptospira yasudae sp. nov. and Leptospira stimsonii sp. nov., two pathogenic species of the genus Leptospira isolated from environmental sources.</title>
        <authorList>
            <person name="Casanovas-Massana A."/>
            <person name="Hamond C."/>
            <person name="Santos L.A."/>
            <person name="Hacker K.P."/>
            <person name="Balassiano I."/>
            <person name="Medeiros M.A."/>
            <person name="Reis M.G."/>
            <person name="Ko A.I."/>
            <person name="Wunder E.A."/>
        </authorList>
    </citation>
    <scope>NUCLEOTIDE SEQUENCE [LARGE SCALE GENOMIC DNA]</scope>
    <source>
        <strain evidence="2">B21</strain>
    </source>
</reference>
<accession>A0ABX9M6Z8</accession>
<dbReference type="Proteomes" id="UP000285569">
    <property type="component" value="Unassembled WGS sequence"/>
</dbReference>
<protein>
    <submittedName>
        <fullName evidence="1">Uncharacterized protein</fullName>
    </submittedName>
</protein>
<proteinExistence type="predicted"/>
<sequence length="82" mass="8830">MLIMLLLIACDSLFAVDIENRDKSPYRIQYDDAGTKHNEIINPGKKMSSICGECSVLVFGVGSIQAAGSDKIIIKNGAVSIE</sequence>